<dbReference type="InterPro" id="IPR008258">
    <property type="entry name" value="Transglycosylase_SLT_dom_1"/>
</dbReference>
<dbReference type="RefSeq" id="WP_071662008.1">
    <property type="nucleotide sequence ID" value="NZ_LUKY01000029.1"/>
</dbReference>
<organism evidence="2 3">
    <name type="scientific">Candidatus Rickettsiella isopodorum</name>
    <dbReference type="NCBI Taxonomy" id="1225476"/>
    <lineage>
        <taxon>Bacteria</taxon>
        <taxon>Pseudomonadati</taxon>
        <taxon>Pseudomonadota</taxon>
        <taxon>Gammaproteobacteria</taxon>
        <taxon>Legionellales</taxon>
        <taxon>Coxiellaceae</taxon>
        <taxon>Rickettsiella</taxon>
    </lineage>
</organism>
<dbReference type="CDD" id="cd13400">
    <property type="entry name" value="LT_IagB-like"/>
    <property type="match status" value="1"/>
</dbReference>
<sequence length="145" mass="16242">MISALEIHGVPIECINQAAITYHVPATLILSVLAIENGRKGSASSNQNGTFDYGPMQINSIWLLKIRRYGYTQYQLQYDPCINVKVGTWILSQHIANDASPWRGVGSYHSHTARLNHNYQIKVSEVYRLLANYLSHPNNSTLSVA</sequence>
<accession>A0A1J8NK46</accession>
<keyword evidence="3" id="KW-1185">Reference proteome</keyword>
<dbReference type="STRING" id="1225476.A1D18_01245"/>
<dbReference type="OrthoDB" id="9808681at2"/>
<dbReference type="Pfam" id="PF01464">
    <property type="entry name" value="SLT"/>
    <property type="match status" value="1"/>
</dbReference>
<dbReference type="SUPFAM" id="SSF53955">
    <property type="entry name" value="Lysozyme-like"/>
    <property type="match status" value="1"/>
</dbReference>
<dbReference type="EMBL" id="LUKY01000029">
    <property type="protein sequence ID" value="OIZ95785.1"/>
    <property type="molecule type" value="Genomic_DNA"/>
</dbReference>
<evidence type="ECO:0000313" key="2">
    <source>
        <dbReference type="EMBL" id="OIZ95785.1"/>
    </source>
</evidence>
<feature type="domain" description="Transglycosylase SLT" evidence="1">
    <location>
        <begin position="13"/>
        <end position="118"/>
    </location>
</feature>
<dbReference type="Gene3D" id="1.10.530.10">
    <property type="match status" value="1"/>
</dbReference>
<reference evidence="2 3" key="1">
    <citation type="submission" date="2016-03" db="EMBL/GenBank/DDBJ databases">
        <title>Comparative genomics of Rickettsiella.</title>
        <authorList>
            <person name="Chandler C."/>
            <person name="Wang Y."/>
        </authorList>
    </citation>
    <scope>NUCLEOTIDE SEQUENCE [LARGE SCALE GENOMIC DNA]</scope>
    <source>
        <strain evidence="2 3">RCFS May 2013</strain>
    </source>
</reference>
<dbReference type="AlphaFoldDB" id="A0A1J8NK46"/>
<dbReference type="InterPro" id="IPR023346">
    <property type="entry name" value="Lysozyme-like_dom_sf"/>
</dbReference>
<evidence type="ECO:0000259" key="1">
    <source>
        <dbReference type="Pfam" id="PF01464"/>
    </source>
</evidence>
<name>A0A1J8NK46_9COXI</name>
<dbReference type="Proteomes" id="UP000183924">
    <property type="component" value="Unassembled WGS sequence"/>
</dbReference>
<proteinExistence type="predicted"/>
<gene>
    <name evidence="2" type="ORF">A1D18_01245</name>
</gene>
<protein>
    <submittedName>
        <fullName evidence="2">Conjugal transfer protein TrbN</fullName>
    </submittedName>
</protein>
<evidence type="ECO:0000313" key="3">
    <source>
        <dbReference type="Proteomes" id="UP000183924"/>
    </source>
</evidence>
<comment type="caution">
    <text evidence="2">The sequence shown here is derived from an EMBL/GenBank/DDBJ whole genome shotgun (WGS) entry which is preliminary data.</text>
</comment>